<evidence type="ECO:0000313" key="1">
    <source>
        <dbReference type="EMBL" id="KAJ8647076.1"/>
    </source>
</evidence>
<accession>A0ACC2MNV9</accession>
<evidence type="ECO:0000313" key="2">
    <source>
        <dbReference type="Proteomes" id="UP001234297"/>
    </source>
</evidence>
<reference evidence="1 2" key="1">
    <citation type="journal article" date="2022" name="Hortic Res">
        <title>A haplotype resolved chromosomal level avocado genome allows analysis of novel avocado genes.</title>
        <authorList>
            <person name="Nath O."/>
            <person name="Fletcher S.J."/>
            <person name="Hayward A."/>
            <person name="Shaw L.M."/>
            <person name="Masouleh A.K."/>
            <person name="Furtado A."/>
            <person name="Henry R.J."/>
            <person name="Mitter N."/>
        </authorList>
    </citation>
    <scope>NUCLEOTIDE SEQUENCE [LARGE SCALE GENOMIC DNA]</scope>
    <source>
        <strain evidence="2">cv. Hass</strain>
    </source>
</reference>
<proteinExistence type="predicted"/>
<comment type="caution">
    <text evidence="1">The sequence shown here is derived from an EMBL/GenBank/DDBJ whole genome shotgun (WGS) entry which is preliminary data.</text>
</comment>
<dbReference type="Proteomes" id="UP001234297">
    <property type="component" value="Chromosome 1"/>
</dbReference>
<sequence length="405" mass="45234">MFILLPQSQAPSIVYSDQCFNTRTQNLFHLRHRRYGHLSYKSLRTLLYKNMVCGLPQLPASSVTCADCINGKQHHDPIPKKKEKRTKLDNRSITCVLLGVSEESKGYRLFDPVAKRVVVSRDVIFEEEKQWGLDVSYEKQIVVDLEWGDGDGENEEGVSENGNGENTDGEVGETHDEGVREEEDGSSEGEERVRELRQSRERHPPTWMGDYVSGEGLFEDEVHMALVLSSDPLYMAKPMEIHLQAAKRALRYLKGTVNYGIHYKKGGDGELLAFMDSDYAGDMKTGRVPFALRMELNYAGKHGAWGAHIDSVAAVLRAEIGSKALLLVEDLKVTVWPAADERGVVKEGEIARVVKNLKVSMRPAADERGVAKGGEIARVVKNLMDGADEGKMIKTRTMGLKEVPF</sequence>
<organism evidence="1 2">
    <name type="scientific">Persea americana</name>
    <name type="common">Avocado</name>
    <dbReference type="NCBI Taxonomy" id="3435"/>
    <lineage>
        <taxon>Eukaryota</taxon>
        <taxon>Viridiplantae</taxon>
        <taxon>Streptophyta</taxon>
        <taxon>Embryophyta</taxon>
        <taxon>Tracheophyta</taxon>
        <taxon>Spermatophyta</taxon>
        <taxon>Magnoliopsida</taxon>
        <taxon>Magnoliidae</taxon>
        <taxon>Laurales</taxon>
        <taxon>Lauraceae</taxon>
        <taxon>Persea</taxon>
    </lineage>
</organism>
<protein>
    <submittedName>
        <fullName evidence="1">Uncharacterized protein</fullName>
    </submittedName>
</protein>
<gene>
    <name evidence="1" type="ORF">MRB53_000099</name>
</gene>
<dbReference type="EMBL" id="CM056809">
    <property type="protein sequence ID" value="KAJ8647076.1"/>
    <property type="molecule type" value="Genomic_DNA"/>
</dbReference>
<keyword evidence="2" id="KW-1185">Reference proteome</keyword>
<name>A0ACC2MNV9_PERAE</name>